<accession>V5EYT4</accession>
<keyword evidence="2" id="KW-1185">Reference proteome</keyword>
<name>V5EYT4_KALBG</name>
<dbReference type="EMBL" id="KI545855">
    <property type="protein sequence ID" value="EST08983.1"/>
    <property type="molecule type" value="Genomic_DNA"/>
</dbReference>
<dbReference type="AlphaFoldDB" id="V5EYT4"/>
<dbReference type="GeneID" id="27417192"/>
<protein>
    <submittedName>
        <fullName evidence="1">Uncharacterized protein</fullName>
    </submittedName>
</protein>
<gene>
    <name evidence="1" type="ORF">PSEUBRA_SCAF13g01929</name>
</gene>
<dbReference type="Proteomes" id="UP000019377">
    <property type="component" value="Unassembled WGS sequence"/>
</dbReference>
<evidence type="ECO:0000313" key="2">
    <source>
        <dbReference type="Proteomes" id="UP000019377"/>
    </source>
</evidence>
<proteinExistence type="predicted"/>
<dbReference type="OrthoDB" id="2553346at2759"/>
<evidence type="ECO:0000313" key="1">
    <source>
        <dbReference type="EMBL" id="EST08983.1"/>
    </source>
</evidence>
<organism evidence="1 2">
    <name type="scientific">Kalmanozyma brasiliensis (strain GHG001)</name>
    <name type="common">Yeast</name>
    <name type="synonym">Pseudozyma brasiliensis</name>
    <dbReference type="NCBI Taxonomy" id="1365824"/>
    <lineage>
        <taxon>Eukaryota</taxon>
        <taxon>Fungi</taxon>
        <taxon>Dikarya</taxon>
        <taxon>Basidiomycota</taxon>
        <taxon>Ustilaginomycotina</taxon>
        <taxon>Ustilaginomycetes</taxon>
        <taxon>Ustilaginales</taxon>
        <taxon>Ustilaginaceae</taxon>
        <taxon>Kalmanozyma</taxon>
    </lineage>
</organism>
<reference evidence="2" key="1">
    <citation type="journal article" date="2013" name="Genome Announc.">
        <title>Draft genome sequence of Pseudozyma brasiliensis sp. nov. strain GHG001, a high producer of endo-1,4-xylanase isolated from an insect pest of sugarcane.</title>
        <authorList>
            <person name="Oliveira J.V.D.C."/>
            <person name="dos Santos R.A.C."/>
            <person name="Borges T.A."/>
            <person name="Riano-Pachon D.M."/>
            <person name="Goldman G.H."/>
        </authorList>
    </citation>
    <scope>NUCLEOTIDE SEQUENCE [LARGE SCALE GENOMIC DNA]</scope>
    <source>
        <strain evidence="2">GHG001</strain>
    </source>
</reference>
<dbReference type="HOGENOM" id="CLU_2923681_0_0_1"/>
<dbReference type="eggNOG" id="ENOG502RDUR">
    <property type="taxonomic scope" value="Eukaryota"/>
</dbReference>
<sequence>MQRIPDHSCGLHAHNQLQHCCSAPDILEDKRGKGGQSGNFHRVEQLVKGTKRVVKDIKNVL</sequence>